<proteinExistence type="predicted"/>
<keyword evidence="5" id="KW-1185">Reference proteome</keyword>
<evidence type="ECO:0000256" key="1">
    <source>
        <dbReference type="ARBA" id="ARBA00001946"/>
    </source>
</evidence>
<dbReference type="GO" id="GO:0006753">
    <property type="term" value="P:nucleoside phosphate metabolic process"/>
    <property type="evidence" value="ECO:0007669"/>
    <property type="project" value="TreeGrafter"/>
</dbReference>
<organism evidence="4 5">
    <name type="scientific">Deinococcus psychrotolerans</name>
    <dbReference type="NCBI Taxonomy" id="2489213"/>
    <lineage>
        <taxon>Bacteria</taxon>
        <taxon>Thermotogati</taxon>
        <taxon>Deinococcota</taxon>
        <taxon>Deinococci</taxon>
        <taxon>Deinococcales</taxon>
        <taxon>Deinococcaceae</taxon>
        <taxon>Deinococcus</taxon>
    </lineage>
</organism>
<dbReference type="OrthoDB" id="9806150at2"/>
<dbReference type="GO" id="GO:0016787">
    <property type="term" value="F:hydrolase activity"/>
    <property type="evidence" value="ECO:0007669"/>
    <property type="project" value="UniProtKB-KW"/>
</dbReference>
<dbReference type="PROSITE" id="PS51462">
    <property type="entry name" value="NUDIX"/>
    <property type="match status" value="1"/>
</dbReference>
<protein>
    <submittedName>
        <fullName evidence="4">NUDIX hydrolase</fullName>
    </submittedName>
</protein>
<comment type="cofactor">
    <cofactor evidence="1">
        <name>Mg(2+)</name>
        <dbReference type="ChEBI" id="CHEBI:18420"/>
    </cofactor>
</comment>
<accession>A0A3G8YP38</accession>
<evidence type="ECO:0000259" key="3">
    <source>
        <dbReference type="PROSITE" id="PS51462"/>
    </source>
</evidence>
<keyword evidence="2 4" id="KW-0378">Hydrolase</keyword>
<dbReference type="AlphaFoldDB" id="A0A3G8YP38"/>
<dbReference type="GO" id="GO:0005829">
    <property type="term" value="C:cytosol"/>
    <property type="evidence" value="ECO:0007669"/>
    <property type="project" value="TreeGrafter"/>
</dbReference>
<dbReference type="PROSITE" id="PS00893">
    <property type="entry name" value="NUDIX_BOX"/>
    <property type="match status" value="1"/>
</dbReference>
<dbReference type="InterPro" id="IPR000086">
    <property type="entry name" value="NUDIX_hydrolase_dom"/>
</dbReference>
<dbReference type="KEGG" id="dph:EHF33_12025"/>
<reference evidence="4 5" key="1">
    <citation type="submission" date="2018-11" db="EMBL/GenBank/DDBJ databases">
        <title>Deinococcus shelandsis sp. nov., isolated from South Shetland Islands soil of Antarctica.</title>
        <authorList>
            <person name="Tian J."/>
        </authorList>
    </citation>
    <scope>NUCLEOTIDE SEQUENCE [LARGE SCALE GENOMIC DNA]</scope>
    <source>
        <strain evidence="4 5">S14-83T</strain>
    </source>
</reference>
<evidence type="ECO:0000313" key="4">
    <source>
        <dbReference type="EMBL" id="AZI43381.1"/>
    </source>
</evidence>
<dbReference type="EMBL" id="CP034183">
    <property type="protein sequence ID" value="AZI43381.1"/>
    <property type="molecule type" value="Genomic_DNA"/>
</dbReference>
<evidence type="ECO:0000256" key="2">
    <source>
        <dbReference type="ARBA" id="ARBA00022801"/>
    </source>
</evidence>
<dbReference type="GO" id="GO:0019693">
    <property type="term" value="P:ribose phosphate metabolic process"/>
    <property type="evidence" value="ECO:0007669"/>
    <property type="project" value="TreeGrafter"/>
</dbReference>
<name>A0A3G8YP38_9DEIO</name>
<dbReference type="PANTHER" id="PTHR11839:SF18">
    <property type="entry name" value="NUDIX HYDROLASE DOMAIN-CONTAINING PROTEIN"/>
    <property type="match status" value="1"/>
</dbReference>
<dbReference type="InterPro" id="IPR020084">
    <property type="entry name" value="NUDIX_hydrolase_CS"/>
</dbReference>
<feature type="domain" description="Nudix hydrolase" evidence="3">
    <location>
        <begin position="53"/>
        <end position="181"/>
    </location>
</feature>
<dbReference type="InterPro" id="IPR015797">
    <property type="entry name" value="NUDIX_hydrolase-like_dom_sf"/>
</dbReference>
<dbReference type="RefSeq" id="WP_124871830.1">
    <property type="nucleotide sequence ID" value="NZ_CP034183.1"/>
</dbReference>
<dbReference type="SUPFAM" id="SSF55811">
    <property type="entry name" value="Nudix"/>
    <property type="match status" value="1"/>
</dbReference>
<dbReference type="Proteomes" id="UP000276417">
    <property type="component" value="Chromosome 1"/>
</dbReference>
<gene>
    <name evidence="4" type="ORF">EHF33_12025</name>
</gene>
<dbReference type="Pfam" id="PF00293">
    <property type="entry name" value="NUDIX"/>
    <property type="match status" value="1"/>
</dbReference>
<evidence type="ECO:0000313" key="5">
    <source>
        <dbReference type="Proteomes" id="UP000276417"/>
    </source>
</evidence>
<dbReference type="PANTHER" id="PTHR11839">
    <property type="entry name" value="UDP/ADP-SUGAR PYROPHOSPHATASE"/>
    <property type="match status" value="1"/>
</dbReference>
<sequence>MTEHPNWPHLIADEQQPWQTLSRTELSGPPRRLVRDVVRLHGGGEAEYVYRPRGPRAVFVFPVTASGHGVLIREYRYPLGASICAVVAGGVEEGEELGSAAARELKEEAGGVASEWVALPGFYPQPSISGAVFYPFLAFGAELGSTQNEDSELIERLVLPLPEIYEQLEAGQIFDGPSSLVLFHARRELERRGLL</sequence>
<dbReference type="Gene3D" id="3.90.79.10">
    <property type="entry name" value="Nucleoside Triphosphate Pyrophosphohydrolase"/>
    <property type="match status" value="1"/>
</dbReference>